<dbReference type="EMBL" id="JAMKFB020000002">
    <property type="protein sequence ID" value="KAL0199586.1"/>
    <property type="molecule type" value="Genomic_DNA"/>
</dbReference>
<protein>
    <submittedName>
        <fullName evidence="3">Uncharacterized protein</fullName>
    </submittedName>
</protein>
<reference evidence="3 4" key="1">
    <citation type="submission" date="2024-05" db="EMBL/GenBank/DDBJ databases">
        <title>Genome sequencing and assembly of Indian major carp, Cirrhinus mrigala (Hamilton, 1822).</title>
        <authorList>
            <person name="Mohindra V."/>
            <person name="Chowdhury L.M."/>
            <person name="Lal K."/>
            <person name="Jena J.K."/>
        </authorList>
    </citation>
    <scope>NUCLEOTIDE SEQUENCE [LARGE SCALE GENOMIC DNA]</scope>
    <source>
        <strain evidence="3">CM1030</strain>
        <tissue evidence="3">Blood</tissue>
    </source>
</reference>
<comment type="caution">
    <text evidence="3">The sequence shown here is derived from an EMBL/GenBank/DDBJ whole genome shotgun (WGS) entry which is preliminary data.</text>
</comment>
<name>A0ABD0RM91_CIRMR</name>
<evidence type="ECO:0000256" key="1">
    <source>
        <dbReference type="ARBA" id="ARBA00022741"/>
    </source>
</evidence>
<dbReference type="Proteomes" id="UP001529510">
    <property type="component" value="Unassembled WGS sequence"/>
</dbReference>
<proteinExistence type="predicted"/>
<dbReference type="AlphaFoldDB" id="A0ABD0RM91"/>
<gene>
    <name evidence="3" type="ORF">M9458_002773</name>
</gene>
<keyword evidence="2" id="KW-0456">Lyase</keyword>
<dbReference type="PANTHER" id="PTHR45627">
    <property type="entry name" value="ADENYLATE CYCLASE TYPE 1"/>
    <property type="match status" value="1"/>
</dbReference>
<dbReference type="GO" id="GO:0016829">
    <property type="term" value="F:lyase activity"/>
    <property type="evidence" value="ECO:0007669"/>
    <property type="project" value="UniProtKB-KW"/>
</dbReference>
<dbReference type="PANTHER" id="PTHR45627:SF24">
    <property type="entry name" value="ADENYLATE CYCLASE"/>
    <property type="match status" value="1"/>
</dbReference>
<dbReference type="GO" id="GO:0000166">
    <property type="term" value="F:nucleotide binding"/>
    <property type="evidence" value="ECO:0007669"/>
    <property type="project" value="UniProtKB-KW"/>
</dbReference>
<accession>A0ABD0RM91</accession>
<keyword evidence="4" id="KW-1185">Reference proteome</keyword>
<sequence>MVANTLLFTSVNLSGLFVRILTERAQRKAFLQARNCIEERLRMEDENEKQ</sequence>
<organism evidence="3 4">
    <name type="scientific">Cirrhinus mrigala</name>
    <name type="common">Mrigala</name>
    <dbReference type="NCBI Taxonomy" id="683832"/>
    <lineage>
        <taxon>Eukaryota</taxon>
        <taxon>Metazoa</taxon>
        <taxon>Chordata</taxon>
        <taxon>Craniata</taxon>
        <taxon>Vertebrata</taxon>
        <taxon>Euteleostomi</taxon>
        <taxon>Actinopterygii</taxon>
        <taxon>Neopterygii</taxon>
        <taxon>Teleostei</taxon>
        <taxon>Ostariophysi</taxon>
        <taxon>Cypriniformes</taxon>
        <taxon>Cyprinidae</taxon>
        <taxon>Labeoninae</taxon>
        <taxon>Labeonini</taxon>
        <taxon>Cirrhinus</taxon>
    </lineage>
</organism>
<evidence type="ECO:0000313" key="4">
    <source>
        <dbReference type="Proteomes" id="UP001529510"/>
    </source>
</evidence>
<evidence type="ECO:0000313" key="3">
    <source>
        <dbReference type="EMBL" id="KAL0199586.1"/>
    </source>
</evidence>
<keyword evidence="1" id="KW-0547">Nucleotide-binding</keyword>
<evidence type="ECO:0000256" key="2">
    <source>
        <dbReference type="ARBA" id="ARBA00023239"/>
    </source>
</evidence>
<feature type="non-terminal residue" evidence="3">
    <location>
        <position position="50"/>
    </location>
</feature>